<keyword evidence="2 5" id="KW-0560">Oxidoreductase</keyword>
<dbReference type="PANTHER" id="PTHR43720:SF2">
    <property type="entry name" value="2-AMINOMUCONIC SEMIALDEHYDE DEHYDROGENASE"/>
    <property type="match status" value="1"/>
</dbReference>
<accession>A0A6S6ZED2</accession>
<dbReference type="PROSITE" id="PS00070">
    <property type="entry name" value="ALDEHYDE_DEHYDR_CYS"/>
    <property type="match status" value="1"/>
</dbReference>
<dbReference type="InterPro" id="IPR029510">
    <property type="entry name" value="Ald_DH_CS_GLU"/>
</dbReference>
<sequence length="489" mass="52664">MRIQHLIDGKSVESKQYFETINPATQEVLAEVASGGEAEVHAAVAAAKAAFPKWAATPTTERARLVRRLGELITANVPELAQTETNDCGQTIGQTGKQLVPRAADNFSYFAEMCTRVDGHTYPTPTHLNYTLFHPVGVCALISPWNVPFMTATWKTAPCLAFGNTAVLKMSELSPLTAARLGELALEAGIPAGVLNLVHGYGRDAGEPLVGHPDVRAVSFTGSTATGNRIVQAAGLKKFSMELGGKSPFVIFDDADMDRALDAAVFMIFSNNGQRCTAGSRILVQQGVYADFVQKFTERAKRITVGDPLDEKTIVGPLISKAHMAKVRGYIELGSKEGATLLCGGLDRPSYAPDLPARVRDGNFVWPTVFADVDNRMKIAQDEIFGPVACVIPFRDEAHAIELANDIQYGLSSYVWTENVGRAHRVAAAVEAGMCFVNSQNVRDLRQPFGGTKASGTGREGGAWSYEVFCEPKNVAVSMGSHHIPHWGG</sequence>
<dbReference type="FunFam" id="3.40.605.10:FF:000001">
    <property type="entry name" value="Aldehyde dehydrogenase 1"/>
    <property type="match status" value="1"/>
</dbReference>
<dbReference type="PANTHER" id="PTHR43720">
    <property type="entry name" value="2-AMINOMUCONIC SEMIALDEHYDE DEHYDROGENASE"/>
    <property type="match status" value="1"/>
</dbReference>
<dbReference type="PROSITE" id="PS00687">
    <property type="entry name" value="ALDEHYDE_DEHYDR_GLU"/>
    <property type="match status" value="1"/>
</dbReference>
<evidence type="ECO:0000256" key="1">
    <source>
        <dbReference type="ARBA" id="ARBA00009986"/>
    </source>
</evidence>
<dbReference type="InterPro" id="IPR016161">
    <property type="entry name" value="Ald_DH/histidinol_DH"/>
</dbReference>
<dbReference type="EMBL" id="CADIJQ010000001">
    <property type="protein sequence ID" value="CAB3663702.1"/>
    <property type="molecule type" value="Genomic_DNA"/>
</dbReference>
<feature type="active site" evidence="4">
    <location>
        <position position="242"/>
    </location>
</feature>
<gene>
    <name evidence="7" type="primary">betB_1</name>
    <name evidence="7" type="ORF">LMG3441_00697</name>
</gene>
<dbReference type="EC" id="1.2.1.8" evidence="7"/>
<dbReference type="CDD" id="cd07093">
    <property type="entry name" value="ALDH_F8_HMSADH"/>
    <property type="match status" value="1"/>
</dbReference>
<dbReference type="RefSeq" id="WP_175169489.1">
    <property type="nucleotide sequence ID" value="NZ_CADIJQ010000001.1"/>
</dbReference>
<dbReference type="InterPro" id="IPR016160">
    <property type="entry name" value="Ald_DH_CS_CYS"/>
</dbReference>
<evidence type="ECO:0000256" key="2">
    <source>
        <dbReference type="ARBA" id="ARBA00023002"/>
    </source>
</evidence>
<evidence type="ECO:0000313" key="7">
    <source>
        <dbReference type="EMBL" id="CAB3663702.1"/>
    </source>
</evidence>
<evidence type="ECO:0000256" key="3">
    <source>
        <dbReference type="ARBA" id="ARBA00023027"/>
    </source>
</evidence>
<name>A0A6S6ZED2_9BURK</name>
<dbReference type="GO" id="GO:0008802">
    <property type="term" value="F:betaine-aldehyde dehydrogenase (NAD+) activity"/>
    <property type="evidence" value="ECO:0007669"/>
    <property type="project" value="UniProtKB-EC"/>
</dbReference>
<evidence type="ECO:0000256" key="4">
    <source>
        <dbReference type="PROSITE-ProRule" id="PRU10007"/>
    </source>
</evidence>
<organism evidence="7 8">
    <name type="scientific">Achromobacter kerstersii</name>
    <dbReference type="NCBI Taxonomy" id="1353890"/>
    <lineage>
        <taxon>Bacteria</taxon>
        <taxon>Pseudomonadati</taxon>
        <taxon>Pseudomonadota</taxon>
        <taxon>Betaproteobacteria</taxon>
        <taxon>Burkholderiales</taxon>
        <taxon>Alcaligenaceae</taxon>
        <taxon>Achromobacter</taxon>
    </lineage>
</organism>
<dbReference type="GO" id="GO:1901023">
    <property type="term" value="P:4-hydroxyphenylacetate catabolic process"/>
    <property type="evidence" value="ECO:0007669"/>
    <property type="project" value="InterPro"/>
</dbReference>
<dbReference type="AlphaFoldDB" id="A0A6S6ZED2"/>
<dbReference type="GO" id="GO:0018480">
    <property type="term" value="F:5-carboxymethyl-2-hydroxymuconic-semialdehyde dehydrogenase activity"/>
    <property type="evidence" value="ECO:0007669"/>
    <property type="project" value="InterPro"/>
</dbReference>
<evidence type="ECO:0000259" key="6">
    <source>
        <dbReference type="Pfam" id="PF00171"/>
    </source>
</evidence>
<comment type="similarity">
    <text evidence="1 5">Belongs to the aldehyde dehydrogenase family.</text>
</comment>
<keyword evidence="3" id="KW-0520">NAD</keyword>
<evidence type="ECO:0000256" key="5">
    <source>
        <dbReference type="RuleBase" id="RU003345"/>
    </source>
</evidence>
<keyword evidence="8" id="KW-1185">Reference proteome</keyword>
<dbReference type="InterPro" id="IPR016162">
    <property type="entry name" value="Ald_DH_N"/>
</dbReference>
<proteinExistence type="inferred from homology"/>
<dbReference type="NCBIfam" id="TIGR02299">
    <property type="entry name" value="HpaE"/>
    <property type="match status" value="1"/>
</dbReference>
<dbReference type="Pfam" id="PF00171">
    <property type="entry name" value="Aldedh"/>
    <property type="match status" value="1"/>
</dbReference>
<dbReference type="Gene3D" id="3.40.605.10">
    <property type="entry name" value="Aldehyde Dehydrogenase, Chain A, domain 1"/>
    <property type="match status" value="1"/>
</dbReference>
<dbReference type="InterPro" id="IPR016163">
    <property type="entry name" value="Ald_DH_C"/>
</dbReference>
<dbReference type="SUPFAM" id="SSF53720">
    <property type="entry name" value="ALDH-like"/>
    <property type="match status" value="1"/>
</dbReference>
<feature type="domain" description="Aldehyde dehydrogenase" evidence="6">
    <location>
        <begin position="14"/>
        <end position="475"/>
    </location>
</feature>
<dbReference type="Gene3D" id="3.40.309.10">
    <property type="entry name" value="Aldehyde Dehydrogenase, Chain A, domain 2"/>
    <property type="match status" value="1"/>
</dbReference>
<dbReference type="InterPro" id="IPR011985">
    <property type="entry name" value="DH_HpaE"/>
</dbReference>
<protein>
    <submittedName>
        <fullName evidence="7">NAD/NADP-dependent betaine aldehyde dehydrogenase</fullName>
        <ecNumber evidence="7">1.2.1.8</ecNumber>
    </submittedName>
</protein>
<dbReference type="InterPro" id="IPR015590">
    <property type="entry name" value="Aldehyde_DH_dom"/>
</dbReference>
<dbReference type="Proteomes" id="UP000494269">
    <property type="component" value="Unassembled WGS sequence"/>
</dbReference>
<dbReference type="FunFam" id="3.40.309.10:FF:000012">
    <property type="entry name" value="Betaine aldehyde dehydrogenase"/>
    <property type="match status" value="1"/>
</dbReference>
<reference evidence="7 8" key="1">
    <citation type="submission" date="2020-04" db="EMBL/GenBank/DDBJ databases">
        <authorList>
            <person name="De Canck E."/>
        </authorList>
    </citation>
    <scope>NUCLEOTIDE SEQUENCE [LARGE SCALE GENOMIC DNA]</scope>
    <source>
        <strain evidence="7 8">LMG 3441</strain>
    </source>
</reference>
<evidence type="ECO:0000313" key="8">
    <source>
        <dbReference type="Proteomes" id="UP000494269"/>
    </source>
</evidence>